<feature type="compositionally biased region" description="Polar residues" evidence="1">
    <location>
        <begin position="104"/>
        <end position="115"/>
    </location>
</feature>
<feature type="region of interest" description="Disordered" evidence="1">
    <location>
        <begin position="104"/>
        <end position="124"/>
    </location>
</feature>
<evidence type="ECO:0000313" key="3">
    <source>
        <dbReference type="Proteomes" id="UP001352852"/>
    </source>
</evidence>
<keyword evidence="3" id="KW-1185">Reference proteome</keyword>
<proteinExistence type="predicted"/>
<feature type="compositionally biased region" description="Basic and acidic residues" evidence="1">
    <location>
        <begin position="327"/>
        <end position="336"/>
    </location>
</feature>
<evidence type="ECO:0000313" key="2">
    <source>
        <dbReference type="EMBL" id="MED6278254.1"/>
    </source>
</evidence>
<dbReference type="PANTHER" id="PTHR21555">
    <property type="entry name" value="SPECIFICALLY ANDROGEN-REGULATED GENE PROTEIN"/>
    <property type="match status" value="1"/>
</dbReference>
<feature type="compositionally biased region" description="Polar residues" evidence="1">
    <location>
        <begin position="413"/>
        <end position="450"/>
    </location>
</feature>
<dbReference type="PANTHER" id="PTHR21555:SF1">
    <property type="entry name" value="SPECIFICALLY ANDROGEN-REGULATED GENE PROTEIN"/>
    <property type="match status" value="1"/>
</dbReference>
<accession>A0ABU7DTC0</accession>
<feature type="compositionally biased region" description="Low complexity" evidence="1">
    <location>
        <begin position="142"/>
        <end position="157"/>
    </location>
</feature>
<organism evidence="2 3">
    <name type="scientific">Characodon lateralis</name>
    <dbReference type="NCBI Taxonomy" id="208331"/>
    <lineage>
        <taxon>Eukaryota</taxon>
        <taxon>Metazoa</taxon>
        <taxon>Chordata</taxon>
        <taxon>Craniata</taxon>
        <taxon>Vertebrata</taxon>
        <taxon>Euteleostomi</taxon>
        <taxon>Actinopterygii</taxon>
        <taxon>Neopterygii</taxon>
        <taxon>Teleostei</taxon>
        <taxon>Neoteleostei</taxon>
        <taxon>Acanthomorphata</taxon>
        <taxon>Ovalentaria</taxon>
        <taxon>Atherinomorphae</taxon>
        <taxon>Cyprinodontiformes</taxon>
        <taxon>Goodeidae</taxon>
        <taxon>Characodon</taxon>
    </lineage>
</organism>
<gene>
    <name evidence="2" type="ORF">CHARACLAT_021811</name>
</gene>
<name>A0ABU7DTC0_9TELE</name>
<evidence type="ECO:0000256" key="1">
    <source>
        <dbReference type="SAM" id="MobiDB-lite"/>
    </source>
</evidence>
<dbReference type="InterPro" id="IPR026152">
    <property type="entry name" value="SARG"/>
</dbReference>
<sequence>LKQQFVQLTKMPISDTWPGGTEPEMMNGMDSAGSCDSVVSANSGFSEDSLEHLSAEEKACLMFLEETIESLDNEDDSGLSHDEPERLPCPGNLAAKLADLSVSMDKSNIKSSQKPAKQPMKKNVDTKHMQSYVVPTPLVVASGSSGSVTSTKSPTPVDKTTSSRSQFTSKNKPTPSHIQKRPAPPVPLNVNVAIPPSTKPKENSAKPAEGPLPRGPLSYEALVHLRKTASQKKTPLCPTIDHTINLDKQCPPPMEAPKLENVTKSLSEVHKSKTGPPAVPPKPKKLPANVYVKFQNDEPITPDLSKSMKNSTNPEGVRQEALQKLGLLKEPEREDGAEAPLPPPKHHSKKSARDPLDPTRNPSFCSSQEQTEHKNRPVKISARGQQHSKEKQKPVLLLHVQSSGLKTEGLERSVNQDSFTNSGNHSDPQQTPCAKPMKTNTTSQSSTETPLDSVGYTAMVVPGMGSDRKEALRKLGLLKR</sequence>
<feature type="region of interest" description="Disordered" evidence="1">
    <location>
        <begin position="71"/>
        <end position="91"/>
    </location>
</feature>
<comment type="caution">
    <text evidence="2">The sequence shown here is derived from an EMBL/GenBank/DDBJ whole genome shotgun (WGS) entry which is preliminary data.</text>
</comment>
<dbReference type="Pfam" id="PF15385">
    <property type="entry name" value="SARG"/>
    <property type="match status" value="1"/>
</dbReference>
<feature type="compositionally biased region" description="Polar residues" evidence="1">
    <location>
        <begin position="158"/>
        <end position="177"/>
    </location>
</feature>
<feature type="region of interest" description="Disordered" evidence="1">
    <location>
        <begin position="138"/>
        <end position="215"/>
    </location>
</feature>
<feature type="region of interest" description="Disordered" evidence="1">
    <location>
        <begin position="247"/>
        <end position="454"/>
    </location>
</feature>
<dbReference type="EMBL" id="JAHUTJ010034951">
    <property type="protein sequence ID" value="MED6278254.1"/>
    <property type="molecule type" value="Genomic_DNA"/>
</dbReference>
<feature type="non-terminal residue" evidence="2">
    <location>
        <position position="1"/>
    </location>
</feature>
<reference evidence="2 3" key="1">
    <citation type="submission" date="2021-06" db="EMBL/GenBank/DDBJ databases">
        <authorList>
            <person name="Palmer J.M."/>
        </authorList>
    </citation>
    <scope>NUCLEOTIDE SEQUENCE [LARGE SCALE GENOMIC DNA]</scope>
    <source>
        <strain evidence="2 3">CL_MEX2019</strain>
        <tissue evidence="2">Muscle</tissue>
    </source>
</reference>
<feature type="compositionally biased region" description="Polar residues" evidence="1">
    <location>
        <begin position="360"/>
        <end position="369"/>
    </location>
</feature>
<dbReference type="Proteomes" id="UP001352852">
    <property type="component" value="Unassembled WGS sequence"/>
</dbReference>
<evidence type="ECO:0008006" key="4">
    <source>
        <dbReference type="Google" id="ProtNLM"/>
    </source>
</evidence>
<protein>
    <recommendedName>
        <fullName evidence="4">Specifically androgen-regulated gene protein</fullName>
    </recommendedName>
</protein>